<dbReference type="PANTHER" id="PTHR31170:SF17">
    <property type="match status" value="1"/>
</dbReference>
<evidence type="ECO:0000256" key="1">
    <source>
        <dbReference type="SAM" id="Phobius"/>
    </source>
</evidence>
<evidence type="ECO:0000313" key="3">
    <source>
        <dbReference type="Proteomes" id="UP000238479"/>
    </source>
</evidence>
<dbReference type="Gramene" id="PRQ36330">
    <property type="protein sequence ID" value="PRQ36330"/>
    <property type="gene ID" value="RchiOBHm_Chr4g0390241"/>
</dbReference>
<comment type="caution">
    <text evidence="2">The sequence shown here is derived from an EMBL/GenBank/DDBJ whole genome shotgun (WGS) entry which is preliminary data.</text>
</comment>
<dbReference type="AlphaFoldDB" id="A0A2P6QQ64"/>
<dbReference type="PANTHER" id="PTHR31170">
    <property type="entry name" value="BNAC04G53230D PROTEIN"/>
    <property type="match status" value="1"/>
</dbReference>
<dbReference type="Proteomes" id="UP000238479">
    <property type="component" value="Chromosome 4"/>
</dbReference>
<keyword evidence="1" id="KW-0812">Transmembrane</keyword>
<dbReference type="OMA" id="PEIHEMH"/>
<dbReference type="EMBL" id="PDCK01000042">
    <property type="protein sequence ID" value="PRQ36330.1"/>
    <property type="molecule type" value="Genomic_DNA"/>
</dbReference>
<keyword evidence="1" id="KW-1133">Transmembrane helix</keyword>
<proteinExistence type="predicted"/>
<protein>
    <submittedName>
        <fullName evidence="2">Uncharacterized protein</fullName>
    </submittedName>
</protein>
<organism evidence="2 3">
    <name type="scientific">Rosa chinensis</name>
    <name type="common">China rose</name>
    <dbReference type="NCBI Taxonomy" id="74649"/>
    <lineage>
        <taxon>Eukaryota</taxon>
        <taxon>Viridiplantae</taxon>
        <taxon>Streptophyta</taxon>
        <taxon>Embryophyta</taxon>
        <taxon>Tracheophyta</taxon>
        <taxon>Spermatophyta</taxon>
        <taxon>Magnoliopsida</taxon>
        <taxon>eudicotyledons</taxon>
        <taxon>Gunneridae</taxon>
        <taxon>Pentapetalae</taxon>
        <taxon>rosids</taxon>
        <taxon>fabids</taxon>
        <taxon>Rosales</taxon>
        <taxon>Rosaceae</taxon>
        <taxon>Rosoideae</taxon>
        <taxon>Rosoideae incertae sedis</taxon>
        <taxon>Rosa</taxon>
    </lineage>
</organism>
<dbReference type="Pfam" id="PF03140">
    <property type="entry name" value="DUF247"/>
    <property type="match status" value="1"/>
</dbReference>
<dbReference type="OrthoDB" id="1166189at2759"/>
<feature type="transmembrane region" description="Helical" evidence="1">
    <location>
        <begin position="355"/>
        <end position="374"/>
    </location>
</feature>
<evidence type="ECO:0000313" key="2">
    <source>
        <dbReference type="EMBL" id="PRQ36330.1"/>
    </source>
</evidence>
<dbReference type="InterPro" id="IPR004158">
    <property type="entry name" value="DUF247_pln"/>
</dbReference>
<keyword evidence="1" id="KW-0472">Membrane</keyword>
<dbReference type="STRING" id="74649.A0A2P6QQ64"/>
<gene>
    <name evidence="2" type="ORF">RchiOBHm_Chr4g0390241</name>
</gene>
<accession>A0A2P6QQ64</accession>
<keyword evidence="3" id="KW-1185">Reference proteome</keyword>
<sequence>MERVKESYLNDVLEGMMIPTETLMAKVIDLSDQKNEGTIGFEQRARGFYAEPLLDIPSEEFIKMMIVDGCFLVQLFRKCNDPTLRDIEDPVFNMDCMFHFLCHDLLLLENQLPWFVLESLYSLILGNGCSHQPSLAFVILEAFITLPSLKRSCNSYKQHLSSCHGNNVDDVLHILDLVRSSIVIPSKVKARKENKVHEAMFDPEIHEMHTVTALSKAGIKFKGVKSESMMDIQFKNGVFTFPQLYIGTLADSLFRNLIAFEQCYNGYSNEITSYAILMDNLISSKEDMELLCKAKVIGNWLSEEDGCKFFNNLYKGIPHNKFYYVHLCKQVNEHYRIRWHKYLASLKIEKFSNPWKIIAFFVAIVLLGLSIWTSTNNIRTFMQK</sequence>
<reference evidence="2 3" key="1">
    <citation type="journal article" date="2018" name="Nat. Genet.">
        <title>The Rosa genome provides new insights in the design of modern roses.</title>
        <authorList>
            <person name="Bendahmane M."/>
        </authorList>
    </citation>
    <scope>NUCLEOTIDE SEQUENCE [LARGE SCALE GENOMIC DNA]</scope>
    <source>
        <strain evidence="3">cv. Old Blush</strain>
    </source>
</reference>
<name>A0A2P6QQ64_ROSCH</name>